<sequence length="267" mass="27999">MKFRSLPTHPLPARPARLGAPRLGADRGQAVVGRVAWADIAPRPPVLLRAFAAAGAVHLLALLLDLHWLDLLTKPLLMPLLAAWAAARRAPRALIAALLCGWAGDVLLQGGATVPFLAGMAAFAAGHVCYLLLFRPWLSRLRFSPPRLLLTDPAPRIALGYAVAWAALLVALWPGLDAGLRVPVGAYSLLLAAMACCAGALGRVAGAGGALFLLSDTLIAGDLAGWPQPPAASFWVMLTYIGGQFLLVEGVLRAQHTLHQPRGAATS</sequence>
<feature type="transmembrane region" description="Helical" evidence="7">
    <location>
        <begin position="158"/>
        <end position="176"/>
    </location>
</feature>
<feature type="transmembrane region" description="Helical" evidence="7">
    <location>
        <begin position="115"/>
        <end position="138"/>
    </location>
</feature>
<keyword evidence="9" id="KW-1185">Reference proteome</keyword>
<dbReference type="PANTHER" id="PTHR31885:SF6">
    <property type="entry name" value="GH04784P"/>
    <property type="match status" value="1"/>
</dbReference>
<keyword evidence="5 7" id="KW-0472">Membrane</keyword>
<keyword evidence="4 7" id="KW-1133">Transmembrane helix</keyword>
<comment type="subcellular location">
    <subcellularLocation>
        <location evidence="1">Membrane</location>
        <topology evidence="1">Multi-pass membrane protein</topology>
    </subcellularLocation>
</comment>
<dbReference type="Proteomes" id="UP001596413">
    <property type="component" value="Unassembled WGS sequence"/>
</dbReference>
<dbReference type="InterPro" id="IPR012506">
    <property type="entry name" value="TMEM86B-like"/>
</dbReference>
<comment type="similarity">
    <text evidence="2">Belongs to the TMEM86 family.</text>
</comment>
<evidence type="ECO:0000256" key="2">
    <source>
        <dbReference type="ARBA" id="ARBA00007375"/>
    </source>
</evidence>
<protein>
    <submittedName>
        <fullName evidence="8">Lysoplasmalogenase</fullName>
    </submittedName>
</protein>
<organism evidence="8 9">
    <name type="scientific">Streptomyces polyrhachis</name>
    <dbReference type="NCBI Taxonomy" id="1282885"/>
    <lineage>
        <taxon>Bacteria</taxon>
        <taxon>Bacillati</taxon>
        <taxon>Actinomycetota</taxon>
        <taxon>Actinomycetes</taxon>
        <taxon>Kitasatosporales</taxon>
        <taxon>Streptomycetaceae</taxon>
        <taxon>Streptomyces</taxon>
    </lineage>
</organism>
<evidence type="ECO:0000256" key="3">
    <source>
        <dbReference type="ARBA" id="ARBA00022692"/>
    </source>
</evidence>
<evidence type="ECO:0000256" key="1">
    <source>
        <dbReference type="ARBA" id="ARBA00004141"/>
    </source>
</evidence>
<evidence type="ECO:0000256" key="4">
    <source>
        <dbReference type="ARBA" id="ARBA00022989"/>
    </source>
</evidence>
<proteinExistence type="inferred from homology"/>
<name>A0ABW2GG07_9ACTN</name>
<reference evidence="9" key="1">
    <citation type="journal article" date="2019" name="Int. J. Syst. Evol. Microbiol.">
        <title>The Global Catalogue of Microorganisms (GCM) 10K type strain sequencing project: providing services to taxonomists for standard genome sequencing and annotation.</title>
        <authorList>
            <consortium name="The Broad Institute Genomics Platform"/>
            <consortium name="The Broad Institute Genome Sequencing Center for Infectious Disease"/>
            <person name="Wu L."/>
            <person name="Ma J."/>
        </authorList>
    </citation>
    <scope>NUCLEOTIDE SEQUENCE [LARGE SCALE GENOMIC DNA]</scope>
    <source>
        <strain evidence="9">CGMCC 1.13681</strain>
    </source>
</reference>
<evidence type="ECO:0000256" key="5">
    <source>
        <dbReference type="ARBA" id="ARBA00023136"/>
    </source>
</evidence>
<feature type="transmembrane region" description="Helical" evidence="7">
    <location>
        <begin position="46"/>
        <end position="69"/>
    </location>
</feature>
<evidence type="ECO:0000313" key="8">
    <source>
        <dbReference type="EMBL" id="MFC7219700.1"/>
    </source>
</evidence>
<dbReference type="Pfam" id="PF07947">
    <property type="entry name" value="YhhN"/>
    <property type="match status" value="1"/>
</dbReference>
<feature type="region of interest" description="Disordered" evidence="6">
    <location>
        <begin position="1"/>
        <end position="20"/>
    </location>
</feature>
<dbReference type="EMBL" id="JBHSZO010000024">
    <property type="protein sequence ID" value="MFC7219700.1"/>
    <property type="molecule type" value="Genomic_DNA"/>
</dbReference>
<evidence type="ECO:0000256" key="6">
    <source>
        <dbReference type="SAM" id="MobiDB-lite"/>
    </source>
</evidence>
<accession>A0ABW2GG07</accession>
<feature type="transmembrane region" description="Helical" evidence="7">
    <location>
        <begin position="188"/>
        <end position="214"/>
    </location>
</feature>
<evidence type="ECO:0000313" key="9">
    <source>
        <dbReference type="Proteomes" id="UP001596413"/>
    </source>
</evidence>
<evidence type="ECO:0000256" key="7">
    <source>
        <dbReference type="SAM" id="Phobius"/>
    </source>
</evidence>
<comment type="caution">
    <text evidence="8">The sequence shown here is derived from an EMBL/GenBank/DDBJ whole genome shotgun (WGS) entry which is preliminary data.</text>
</comment>
<keyword evidence="3 7" id="KW-0812">Transmembrane</keyword>
<dbReference type="PANTHER" id="PTHR31885">
    <property type="entry name" value="GH04784P"/>
    <property type="match status" value="1"/>
</dbReference>
<dbReference type="RefSeq" id="WP_386415683.1">
    <property type="nucleotide sequence ID" value="NZ_JBHSZO010000024.1"/>
</dbReference>
<gene>
    <name evidence="8" type="ORF">ACFQLX_16245</name>
</gene>